<reference evidence="2 3" key="1">
    <citation type="journal article" date="2021" name="Environ. Microbiol.">
        <title>Gene family expansions and transcriptome signatures uncover fungal adaptations to wood decay.</title>
        <authorList>
            <person name="Hage H."/>
            <person name="Miyauchi S."/>
            <person name="Viragh M."/>
            <person name="Drula E."/>
            <person name="Min B."/>
            <person name="Chaduli D."/>
            <person name="Navarro D."/>
            <person name="Favel A."/>
            <person name="Norest M."/>
            <person name="Lesage-Meessen L."/>
            <person name="Balint B."/>
            <person name="Merenyi Z."/>
            <person name="de Eugenio L."/>
            <person name="Morin E."/>
            <person name="Martinez A.T."/>
            <person name="Baldrian P."/>
            <person name="Stursova M."/>
            <person name="Martinez M.J."/>
            <person name="Novotny C."/>
            <person name="Magnuson J.K."/>
            <person name="Spatafora J.W."/>
            <person name="Maurice S."/>
            <person name="Pangilinan J."/>
            <person name="Andreopoulos W."/>
            <person name="LaButti K."/>
            <person name="Hundley H."/>
            <person name="Na H."/>
            <person name="Kuo A."/>
            <person name="Barry K."/>
            <person name="Lipzen A."/>
            <person name="Henrissat B."/>
            <person name="Riley R."/>
            <person name="Ahrendt S."/>
            <person name="Nagy L.G."/>
            <person name="Grigoriev I.V."/>
            <person name="Martin F."/>
            <person name="Rosso M.N."/>
        </authorList>
    </citation>
    <scope>NUCLEOTIDE SEQUENCE [LARGE SCALE GENOMIC DNA]</scope>
    <source>
        <strain evidence="2 3">CIRM-BRFM 1785</strain>
    </source>
</reference>
<dbReference type="Proteomes" id="UP000814176">
    <property type="component" value="Unassembled WGS sequence"/>
</dbReference>
<evidence type="ECO:0000313" key="2">
    <source>
        <dbReference type="EMBL" id="KAH9834799.1"/>
    </source>
</evidence>
<proteinExistence type="predicted"/>
<protein>
    <submittedName>
        <fullName evidence="2">Uncharacterized protein</fullName>
    </submittedName>
</protein>
<feature type="compositionally biased region" description="Basic residues" evidence="1">
    <location>
        <begin position="12"/>
        <end position="22"/>
    </location>
</feature>
<organism evidence="2 3">
    <name type="scientific">Rhodofomes roseus</name>
    <dbReference type="NCBI Taxonomy" id="34475"/>
    <lineage>
        <taxon>Eukaryota</taxon>
        <taxon>Fungi</taxon>
        <taxon>Dikarya</taxon>
        <taxon>Basidiomycota</taxon>
        <taxon>Agaricomycotina</taxon>
        <taxon>Agaricomycetes</taxon>
        <taxon>Polyporales</taxon>
        <taxon>Rhodofomes</taxon>
    </lineage>
</organism>
<dbReference type="RefSeq" id="XP_047777285.1">
    <property type="nucleotide sequence ID" value="XM_047924192.1"/>
</dbReference>
<feature type="compositionally biased region" description="Basic and acidic residues" evidence="1">
    <location>
        <begin position="1"/>
        <end position="11"/>
    </location>
</feature>
<name>A0ABQ8KBG8_9APHY</name>
<evidence type="ECO:0000313" key="3">
    <source>
        <dbReference type="Proteomes" id="UP000814176"/>
    </source>
</evidence>
<gene>
    <name evidence="2" type="ORF">C8Q71DRAFT_766451</name>
</gene>
<accession>A0ABQ8KBG8</accession>
<feature type="region of interest" description="Disordered" evidence="1">
    <location>
        <begin position="1"/>
        <end position="52"/>
    </location>
</feature>
<evidence type="ECO:0000256" key="1">
    <source>
        <dbReference type="SAM" id="MobiDB-lite"/>
    </source>
</evidence>
<keyword evidence="3" id="KW-1185">Reference proteome</keyword>
<sequence length="213" mass="24338">MHRMSSAERRRAAPHRTRRARASAHESRASLKTSRTRTRSPRARSTPRNTDRNLTNWPTFTLALVRAALLSSGHPLHLPLLLAHLQRRLRQRIRLGLDCGFYLRANSTFLYTIADPRNVHDTHDPDHDLWLEPVDAPQADSSLDNAQWYRSPAPLCVGYSPRHSNKSDPSISVEVESLTDSRTRRSSRAVCPRILALIRTLGFRCLRTIIRCP</sequence>
<dbReference type="GeneID" id="72004924"/>
<dbReference type="EMBL" id="JADCUA010000014">
    <property type="protein sequence ID" value="KAH9834799.1"/>
    <property type="molecule type" value="Genomic_DNA"/>
</dbReference>
<comment type="caution">
    <text evidence="2">The sequence shown here is derived from an EMBL/GenBank/DDBJ whole genome shotgun (WGS) entry which is preliminary data.</text>
</comment>